<dbReference type="VEuPathDB" id="VectorBase:ADAC000136"/>
<accession>W5JX42</accession>
<dbReference type="InterPro" id="IPR000402">
    <property type="entry name" value="Na/K_ATPase_sub_beta"/>
</dbReference>
<evidence type="ECO:0000313" key="3">
    <source>
        <dbReference type="EnsemblMetazoa" id="ADAC000136-PA"/>
    </source>
</evidence>
<keyword evidence="1" id="KW-0812">Transmembrane</keyword>
<name>W5JX42_ANODA</name>
<sequence length="128" mass="14265">MIVRVHVYVDSLLVDRITNGARVDPTVWPAMSRSPASAVQAHDHVRMKPEPIPFSKFLFNSQNGTVLGRGAGSWGKFLLSKIGIFYIIFYSVLAALVAMCMWVFFKTLDPRIPKWQVDQSLIGASPGE</sequence>
<reference evidence="2" key="3">
    <citation type="journal article" date="2013" name="Nucleic Acids Res.">
        <title>The genome of Anopheles darlingi, the main neotropical malaria vector.</title>
        <authorList>
            <person name="Marinotti O."/>
            <person name="Cerqueira G.C."/>
            <person name="de Almeida L.G."/>
            <person name="Ferro M.I."/>
            <person name="Loreto E.L."/>
            <person name="Zaha A."/>
            <person name="Teixeira S.M."/>
            <person name="Wespiser A.R."/>
            <person name="Almeida E Silva A."/>
            <person name="Schlindwein A.D."/>
            <person name="Pacheco A.C."/>
            <person name="Silva A.L."/>
            <person name="Graveley B.R."/>
            <person name="Walenz B.P."/>
            <person name="Lima Bde A."/>
            <person name="Ribeiro C.A."/>
            <person name="Nunes-Silva C.G."/>
            <person name="de Carvalho C.R."/>
            <person name="Soares C.M."/>
            <person name="de Menezes C.B."/>
            <person name="Matiolli C."/>
            <person name="Caffrey D."/>
            <person name="Araujo D.A."/>
            <person name="de Oliveira D.M."/>
            <person name="Golenbock D."/>
            <person name="Grisard E.C."/>
            <person name="Fantinatti-Garboggini F."/>
            <person name="de Carvalho F.M."/>
            <person name="Barcellos F.G."/>
            <person name="Prosdocimi F."/>
            <person name="May G."/>
            <person name="Azevedo Junior G.M."/>
            <person name="Guimaraes G.M."/>
            <person name="Goldman G.H."/>
            <person name="Padilha I.Q."/>
            <person name="Batista Jda S."/>
            <person name="Ferro J.A."/>
            <person name="Ribeiro J.M."/>
            <person name="Fietto J.L."/>
            <person name="Dabbas K.M."/>
            <person name="Cerdeira L."/>
            <person name="Agnez-Lima L.F."/>
            <person name="Brocchi M."/>
            <person name="de Carvalho M.O."/>
            <person name="Teixeira Mde M."/>
            <person name="Diniz Maia Mde M."/>
            <person name="Goldman M.H."/>
            <person name="Cruz Schneider M.P."/>
            <person name="Felipe M.S."/>
            <person name="Hungria M."/>
            <person name="Nicolas M.F."/>
            <person name="Pereira M."/>
            <person name="Montes M.A."/>
            <person name="Cantao M.E."/>
            <person name="Vincentz M."/>
            <person name="Rafael M.S."/>
            <person name="Silverman N."/>
            <person name="Stoco P.H."/>
            <person name="Souza R.C."/>
            <person name="Vicentini R."/>
            <person name="Gazzinelli R.T."/>
            <person name="Neves Rde O."/>
            <person name="Silva R."/>
            <person name="Astolfi-Filho S."/>
            <person name="Maciel T.E."/>
            <person name="Urmenyi T.P."/>
            <person name="Tadei W.P."/>
            <person name="Camargo E.P."/>
            <person name="de Vasconcelos A.T."/>
        </authorList>
    </citation>
    <scope>NUCLEOTIDE SEQUENCE</scope>
</reference>
<dbReference type="eggNOG" id="KOG3927">
    <property type="taxonomic scope" value="Eukaryota"/>
</dbReference>
<feature type="transmembrane region" description="Helical" evidence="1">
    <location>
        <begin position="84"/>
        <end position="105"/>
    </location>
</feature>
<dbReference type="AlphaFoldDB" id="W5JX42"/>
<dbReference type="VEuPathDB" id="VectorBase:ADAR2_002893"/>
<dbReference type="Pfam" id="PF00287">
    <property type="entry name" value="Na_K-ATPase"/>
    <property type="match status" value="1"/>
</dbReference>
<dbReference type="PANTHER" id="PTHR11523">
    <property type="entry name" value="SODIUM/POTASSIUM-DEPENDENT ATPASE BETA SUBUNIT"/>
    <property type="match status" value="1"/>
</dbReference>
<dbReference type="GO" id="GO:0001671">
    <property type="term" value="F:ATPase activator activity"/>
    <property type="evidence" value="ECO:0007669"/>
    <property type="project" value="TreeGrafter"/>
</dbReference>
<evidence type="ECO:0000313" key="2">
    <source>
        <dbReference type="EMBL" id="ETN68030.1"/>
    </source>
</evidence>
<dbReference type="GO" id="GO:0036376">
    <property type="term" value="P:sodium ion export across plasma membrane"/>
    <property type="evidence" value="ECO:0007669"/>
    <property type="project" value="TreeGrafter"/>
</dbReference>
<dbReference type="STRING" id="43151.W5JX42"/>
<gene>
    <name evidence="2" type="ORF">AND_000136</name>
</gene>
<dbReference type="PANTHER" id="PTHR11523:SF46">
    <property type="entry name" value="SODIUM_POTASSIUM-TRANSPORTING ATPASE SUBUNIT BETA-2"/>
    <property type="match status" value="1"/>
</dbReference>
<dbReference type="EMBL" id="ADMH02000036">
    <property type="protein sequence ID" value="ETN68030.1"/>
    <property type="molecule type" value="Genomic_DNA"/>
</dbReference>
<keyword evidence="1" id="KW-0472">Membrane</keyword>
<keyword evidence="1" id="KW-1133">Transmembrane helix</keyword>
<evidence type="ECO:0000256" key="1">
    <source>
        <dbReference type="SAM" id="Phobius"/>
    </source>
</evidence>
<reference evidence="3" key="4">
    <citation type="submission" date="2015-06" db="UniProtKB">
        <authorList>
            <consortium name="EnsemblMetazoa"/>
        </authorList>
    </citation>
    <scope>IDENTIFICATION</scope>
</reference>
<proteinExistence type="predicted"/>
<dbReference type="GO" id="GO:1990573">
    <property type="term" value="P:potassium ion import across plasma membrane"/>
    <property type="evidence" value="ECO:0007669"/>
    <property type="project" value="TreeGrafter"/>
</dbReference>
<dbReference type="Proteomes" id="UP000000673">
    <property type="component" value="Unassembled WGS sequence"/>
</dbReference>
<dbReference type="GO" id="GO:0005890">
    <property type="term" value="C:sodium:potassium-exchanging ATPase complex"/>
    <property type="evidence" value="ECO:0007669"/>
    <property type="project" value="InterPro"/>
</dbReference>
<dbReference type="HOGENOM" id="CLU_1961413_0_0_1"/>
<reference evidence="2" key="2">
    <citation type="submission" date="2010-05" db="EMBL/GenBank/DDBJ databases">
        <authorList>
            <person name="Almeida L.G."/>
            <person name="Nicolas M.F."/>
            <person name="Souza R.C."/>
            <person name="Vasconcelos A.T.R."/>
        </authorList>
    </citation>
    <scope>NUCLEOTIDE SEQUENCE</scope>
</reference>
<reference evidence="2 4" key="1">
    <citation type="journal article" date="2010" name="BMC Genomics">
        <title>Combination of measures distinguishes pre-miRNAs from other stem-loops in the genome of the newly sequenced Anopheles darlingi.</title>
        <authorList>
            <person name="Mendes N.D."/>
            <person name="Freitas A.T."/>
            <person name="Vasconcelos A.T."/>
            <person name="Sagot M.F."/>
        </authorList>
    </citation>
    <scope>NUCLEOTIDE SEQUENCE</scope>
</reference>
<evidence type="ECO:0000313" key="4">
    <source>
        <dbReference type="Proteomes" id="UP000000673"/>
    </source>
</evidence>
<organism evidence="2">
    <name type="scientific">Anopheles darlingi</name>
    <name type="common">Mosquito</name>
    <dbReference type="NCBI Taxonomy" id="43151"/>
    <lineage>
        <taxon>Eukaryota</taxon>
        <taxon>Metazoa</taxon>
        <taxon>Ecdysozoa</taxon>
        <taxon>Arthropoda</taxon>
        <taxon>Hexapoda</taxon>
        <taxon>Insecta</taxon>
        <taxon>Pterygota</taxon>
        <taxon>Neoptera</taxon>
        <taxon>Endopterygota</taxon>
        <taxon>Diptera</taxon>
        <taxon>Nematocera</taxon>
        <taxon>Culicoidea</taxon>
        <taxon>Culicidae</taxon>
        <taxon>Anophelinae</taxon>
        <taxon>Anopheles</taxon>
    </lineage>
</organism>
<dbReference type="EnsemblMetazoa" id="ADAC000136-RA">
    <property type="protein sequence ID" value="ADAC000136-PA"/>
    <property type="gene ID" value="ADAC000136"/>
</dbReference>
<dbReference type="Gene3D" id="1.20.5.170">
    <property type="match status" value="1"/>
</dbReference>
<dbReference type="GO" id="GO:0030007">
    <property type="term" value="P:intracellular potassium ion homeostasis"/>
    <property type="evidence" value="ECO:0007669"/>
    <property type="project" value="TreeGrafter"/>
</dbReference>
<keyword evidence="4" id="KW-1185">Reference proteome</keyword>
<dbReference type="GO" id="GO:0006883">
    <property type="term" value="P:intracellular sodium ion homeostasis"/>
    <property type="evidence" value="ECO:0007669"/>
    <property type="project" value="TreeGrafter"/>
</dbReference>
<protein>
    <submittedName>
        <fullName evidence="2 3">Uncharacterized protein</fullName>
    </submittedName>
</protein>